<evidence type="ECO:0000256" key="1">
    <source>
        <dbReference type="SAM" id="MobiDB-lite"/>
    </source>
</evidence>
<dbReference type="InterPro" id="IPR026988">
    <property type="entry name" value="YaaC-like"/>
</dbReference>
<gene>
    <name evidence="2" type="ORF">G3I29_35055</name>
</gene>
<dbReference type="AlphaFoldDB" id="A0A6N9UAN5"/>
<proteinExistence type="predicted"/>
<feature type="compositionally biased region" description="Polar residues" evidence="1">
    <location>
        <begin position="329"/>
        <end position="340"/>
    </location>
</feature>
<feature type="region of interest" description="Disordered" evidence="1">
    <location>
        <begin position="329"/>
        <end position="348"/>
    </location>
</feature>
<dbReference type="Pfam" id="PF14175">
    <property type="entry name" value="YaaC"/>
    <property type="match status" value="1"/>
</dbReference>
<feature type="compositionally biased region" description="Low complexity" evidence="1">
    <location>
        <begin position="407"/>
        <end position="418"/>
    </location>
</feature>
<comment type="caution">
    <text evidence="2">The sequence shown here is derived from an EMBL/GenBank/DDBJ whole genome shotgun (WGS) entry which is preliminary data.</text>
</comment>
<organism evidence="2 3">
    <name type="scientific">Streptomyces halstedii</name>
    <dbReference type="NCBI Taxonomy" id="1944"/>
    <lineage>
        <taxon>Bacteria</taxon>
        <taxon>Bacillati</taxon>
        <taxon>Actinomycetota</taxon>
        <taxon>Actinomycetes</taxon>
        <taxon>Kitasatosporales</taxon>
        <taxon>Streptomycetaceae</taxon>
        <taxon>Streptomyces</taxon>
    </lineage>
</organism>
<dbReference type="RefSeq" id="WP_164350441.1">
    <property type="nucleotide sequence ID" value="NZ_JAAGLQ010000728.1"/>
</dbReference>
<evidence type="ECO:0000313" key="2">
    <source>
        <dbReference type="EMBL" id="NEA20567.1"/>
    </source>
</evidence>
<reference evidence="2 3" key="1">
    <citation type="submission" date="2020-01" db="EMBL/GenBank/DDBJ databases">
        <title>Insect and environment-associated Actinomycetes.</title>
        <authorList>
            <person name="Currrie C."/>
            <person name="Chevrette M."/>
            <person name="Carlson C."/>
            <person name="Stubbendieck R."/>
            <person name="Wendt-Pienkowski E."/>
        </authorList>
    </citation>
    <scope>NUCLEOTIDE SEQUENCE [LARGE SCALE GENOMIC DNA]</scope>
    <source>
        <strain evidence="2 3">SID11342</strain>
    </source>
</reference>
<dbReference type="EMBL" id="JAAGLQ010000728">
    <property type="protein sequence ID" value="NEA20567.1"/>
    <property type="molecule type" value="Genomic_DNA"/>
</dbReference>
<dbReference type="Proteomes" id="UP000471293">
    <property type="component" value="Unassembled WGS sequence"/>
</dbReference>
<feature type="region of interest" description="Disordered" evidence="1">
    <location>
        <begin position="407"/>
        <end position="482"/>
    </location>
</feature>
<evidence type="ECO:0000313" key="3">
    <source>
        <dbReference type="Proteomes" id="UP000471293"/>
    </source>
</evidence>
<sequence length="482" mass="52724">MYVSALEQAEQFFRAARTVGPATQLVLVFYGLSQAGRAIAAAAIALPDKSADVEDSVDEWNLKGHGIQSLDEDGPLPDVAMKTDSRKKSGSFVRLSRLLDSPLRGNNPPPLSRLWDCLLCDYEDPIADPNSRIMPLLVEERDLVSNHREKQGAPHAMLWAPVVNFPARVTTAEDPTRVVTDYIAHFPGVRDHHSYHQLSTNGGQTQWPDLRVHAGGQWPELTMNWMLPRGPGTLADRQRYLRSITRLYAGTRYFFPSLGGSVTSVHPLMAWWAVLHTLSTISRYQPAEWGRHIDVHRSQHAVPIERLLTESIRILPQLVAEAIGEVSDSQSRLPQRSAQPEASGAAHDSEFVERGIAALNRSSQPEPCGLRPEVVFRGRLNKEGVGGSLPVSRSAFASTAAGVQDGAYGRRSATAGRSRSGRGRPARGEDAQAVLPHAHGRGRGTGVSGRTPRSPRPASKTHRPGQDGMVKIPKSGKMRGIR</sequence>
<accession>A0A6N9UAN5</accession>
<protein>
    <submittedName>
        <fullName evidence="2">Uncharacterized protein</fullName>
    </submittedName>
</protein>
<name>A0A6N9UAN5_STRHA</name>
<feature type="region of interest" description="Disordered" evidence="1">
    <location>
        <begin position="66"/>
        <end position="87"/>
    </location>
</feature>